<dbReference type="EMBL" id="QTSX02001456">
    <property type="protein sequence ID" value="KAJ9081827.1"/>
    <property type="molecule type" value="Genomic_DNA"/>
</dbReference>
<protein>
    <submittedName>
        <fullName evidence="1">Uncharacterized protein</fullName>
    </submittedName>
</protein>
<gene>
    <name evidence="1" type="ORF">DSO57_1010717</name>
</gene>
<name>A0ACC2U5X7_9FUNG</name>
<accession>A0ACC2U5X7</accession>
<organism evidence="1 2">
    <name type="scientific">Entomophthora muscae</name>
    <dbReference type="NCBI Taxonomy" id="34485"/>
    <lineage>
        <taxon>Eukaryota</taxon>
        <taxon>Fungi</taxon>
        <taxon>Fungi incertae sedis</taxon>
        <taxon>Zoopagomycota</taxon>
        <taxon>Entomophthoromycotina</taxon>
        <taxon>Entomophthoromycetes</taxon>
        <taxon>Entomophthorales</taxon>
        <taxon>Entomophthoraceae</taxon>
        <taxon>Entomophthora</taxon>
    </lineage>
</organism>
<keyword evidence="2" id="KW-1185">Reference proteome</keyword>
<evidence type="ECO:0000313" key="1">
    <source>
        <dbReference type="EMBL" id="KAJ9081827.1"/>
    </source>
</evidence>
<dbReference type="Proteomes" id="UP001165960">
    <property type="component" value="Unassembled WGS sequence"/>
</dbReference>
<reference evidence="1" key="1">
    <citation type="submission" date="2022-04" db="EMBL/GenBank/DDBJ databases">
        <title>Genome of the entomopathogenic fungus Entomophthora muscae.</title>
        <authorList>
            <person name="Elya C."/>
            <person name="Lovett B.R."/>
            <person name="Lee E."/>
            <person name="Macias A.M."/>
            <person name="Hajek A.E."/>
            <person name="De Bivort B.L."/>
            <person name="Kasson M.T."/>
            <person name="De Fine Licht H.H."/>
            <person name="Stajich J.E."/>
        </authorList>
    </citation>
    <scope>NUCLEOTIDE SEQUENCE</scope>
    <source>
        <strain evidence="1">Berkeley</strain>
    </source>
</reference>
<sequence>MILTSDKDDSHSVAVSSPPSSEVVKDNVPFLKKESPPPQIPSQGEDKAKIIFVIVNMEDVPVTEITGYYEAVSK</sequence>
<comment type="caution">
    <text evidence="1">The sequence shown here is derived from an EMBL/GenBank/DDBJ whole genome shotgun (WGS) entry which is preliminary data.</text>
</comment>
<evidence type="ECO:0000313" key="2">
    <source>
        <dbReference type="Proteomes" id="UP001165960"/>
    </source>
</evidence>
<proteinExistence type="predicted"/>